<protein>
    <submittedName>
        <fullName evidence="2">Uncharacterized protein</fullName>
    </submittedName>
</protein>
<comment type="caution">
    <text evidence="2">The sequence shown here is derived from an EMBL/GenBank/DDBJ whole genome shotgun (WGS) entry which is preliminary data.</text>
</comment>
<reference evidence="2 3" key="1">
    <citation type="submission" date="2020-08" db="EMBL/GenBank/DDBJ databases">
        <title>Cohnella phylogeny.</title>
        <authorList>
            <person name="Dunlap C."/>
        </authorList>
    </citation>
    <scope>NUCLEOTIDE SEQUENCE [LARGE SCALE GENOMIC DNA]</scope>
    <source>
        <strain evidence="2 3">CBP 2801</strain>
    </source>
</reference>
<gene>
    <name evidence="2" type="ORF">H7C18_04860</name>
</gene>
<dbReference type="RefSeq" id="WP_185127887.1">
    <property type="nucleotide sequence ID" value="NZ_JACJVO010000005.1"/>
</dbReference>
<feature type="compositionally biased region" description="Basic and acidic residues" evidence="1">
    <location>
        <begin position="118"/>
        <end position="147"/>
    </location>
</feature>
<dbReference type="AlphaFoldDB" id="A0A7X0VVT3"/>
<keyword evidence="3" id="KW-1185">Reference proteome</keyword>
<dbReference type="EMBL" id="JACJVO010000005">
    <property type="protein sequence ID" value="MBB6730223.1"/>
    <property type="molecule type" value="Genomic_DNA"/>
</dbReference>
<evidence type="ECO:0000313" key="3">
    <source>
        <dbReference type="Proteomes" id="UP000564644"/>
    </source>
</evidence>
<accession>A0A7X0VVT3</accession>
<feature type="region of interest" description="Disordered" evidence="1">
    <location>
        <begin position="115"/>
        <end position="174"/>
    </location>
</feature>
<name>A0A7X0VVT3_9BACL</name>
<feature type="compositionally biased region" description="Basic and acidic residues" evidence="1">
    <location>
        <begin position="156"/>
        <end position="174"/>
    </location>
</feature>
<evidence type="ECO:0000256" key="1">
    <source>
        <dbReference type="SAM" id="MobiDB-lite"/>
    </source>
</evidence>
<organism evidence="2 3">
    <name type="scientific">Cohnella zeiphila</name>
    <dbReference type="NCBI Taxonomy" id="2761120"/>
    <lineage>
        <taxon>Bacteria</taxon>
        <taxon>Bacillati</taxon>
        <taxon>Bacillota</taxon>
        <taxon>Bacilli</taxon>
        <taxon>Bacillales</taxon>
        <taxon>Paenibacillaceae</taxon>
        <taxon>Cohnella</taxon>
    </lineage>
</organism>
<proteinExistence type="predicted"/>
<evidence type="ECO:0000313" key="2">
    <source>
        <dbReference type="EMBL" id="MBB6730223.1"/>
    </source>
</evidence>
<dbReference type="Proteomes" id="UP000564644">
    <property type="component" value="Unassembled WGS sequence"/>
</dbReference>
<sequence length="174" mass="19056">MATLTGQERRRMGHTAILFQFPHEKAAMQAFETLRDLGYDPQLHEGGRLHIHVEGEDLTSALEIVQAHGGEWVEQAAAPNASFASSACEPDAIPIPAHLVNEDWEEGSTYGMEAGAELGERSGFETRAEQEGRHSSAEEESAADRAAESPLDAEERELRGLKPDSGSYDHFEAR</sequence>